<evidence type="ECO:0000256" key="6">
    <source>
        <dbReference type="ARBA" id="ARBA00022898"/>
    </source>
</evidence>
<accession>S2VZ83</accession>
<dbReference type="Gene3D" id="3.90.1150.10">
    <property type="entry name" value="Aspartate Aminotransferase, domain 1"/>
    <property type="match status" value="1"/>
</dbReference>
<dbReference type="GO" id="GO:0033585">
    <property type="term" value="P:L-phenylalanine biosynthetic process from chorismate via phenylpyruvate"/>
    <property type="evidence" value="ECO:0007669"/>
    <property type="project" value="TreeGrafter"/>
</dbReference>
<dbReference type="Proteomes" id="UP000014417">
    <property type="component" value="Unassembled WGS sequence"/>
</dbReference>
<evidence type="ECO:0000256" key="5">
    <source>
        <dbReference type="ARBA" id="ARBA00022679"/>
    </source>
</evidence>
<evidence type="ECO:0000256" key="7">
    <source>
        <dbReference type="RuleBase" id="RU000481"/>
    </source>
</evidence>
<dbReference type="PANTHER" id="PTHR11879">
    <property type="entry name" value="ASPARTATE AMINOTRANSFERASE"/>
    <property type="match status" value="1"/>
</dbReference>
<dbReference type="GO" id="GO:0004838">
    <property type="term" value="F:L-tyrosine-2-oxoglutarate transaminase activity"/>
    <property type="evidence" value="ECO:0007669"/>
    <property type="project" value="TreeGrafter"/>
</dbReference>
<evidence type="ECO:0000259" key="8">
    <source>
        <dbReference type="Pfam" id="PF00155"/>
    </source>
</evidence>
<comment type="similarity">
    <text evidence="2 7">Belongs to the class-I pyridoxal-phosphate-dependent aminotransferase family.</text>
</comment>
<dbReference type="InterPro" id="IPR004839">
    <property type="entry name" value="Aminotransferase_I/II_large"/>
</dbReference>
<evidence type="ECO:0000256" key="1">
    <source>
        <dbReference type="ARBA" id="ARBA00001933"/>
    </source>
</evidence>
<comment type="subunit">
    <text evidence="3">Homodimer.</text>
</comment>
<dbReference type="EC" id="2.6.1.-" evidence="7"/>
<sequence>MSMFTSVEQAPVDAILGLNEAFRNDDNPTKVNLGVGVYHDEEGRLPLLDCVRQVERQMVKEANPRNYLPITGIPEYNESVKRLVFGEDSSLISDGRVVTVQGLGGTGAIKIGADFLHRLTPRVKVLISSPTWPNHRGIFSRAGFQVETYRYYDEINRQVDFAGMCADLKAAASGTIVVLHACCHNPTGYDLTHAQWDKIASIISERHLVPFVDMAYQGFADGTEEDAYVPRTFAAKLPNVFIANSFSKSFSLYGERVGALSIICDDSEQAKKVESQVKIVIRTNFSNPPTHGAMMVSRVLGDHDLYDSWQIELGQMRDRIKQMRTALLRGLENAGVEQNMDHIVRQAGMFSFLGLTREQMRLLRKKFGIYGTDTSRICVASLNTSNIDYVSKSIASILKK</sequence>
<feature type="domain" description="Aminotransferase class I/classII large" evidence="8">
    <location>
        <begin position="29"/>
        <end position="394"/>
    </location>
</feature>
<proteinExistence type="inferred from homology"/>
<dbReference type="InterPro" id="IPR015424">
    <property type="entry name" value="PyrdxlP-dep_Trfase"/>
</dbReference>
<evidence type="ECO:0000256" key="3">
    <source>
        <dbReference type="ARBA" id="ARBA00011738"/>
    </source>
</evidence>
<protein>
    <recommendedName>
        <fullName evidence="7">Aminotransferase</fullName>
        <ecNumber evidence="7">2.6.1.-</ecNumber>
    </recommendedName>
</protein>
<dbReference type="HOGENOM" id="CLU_032440_1_2_11"/>
<comment type="caution">
    <text evidence="9">The sequence shown here is derived from an EMBL/GenBank/DDBJ whole genome shotgun (WGS) entry which is preliminary data.</text>
</comment>
<dbReference type="AlphaFoldDB" id="S2VZ83"/>
<evidence type="ECO:0000256" key="2">
    <source>
        <dbReference type="ARBA" id="ARBA00007441"/>
    </source>
</evidence>
<keyword evidence="6" id="KW-0663">Pyridoxal phosphate</keyword>
<dbReference type="EMBL" id="AGZR01000006">
    <property type="protein sequence ID" value="EPD32833.1"/>
    <property type="molecule type" value="Genomic_DNA"/>
</dbReference>
<dbReference type="PROSITE" id="PS00105">
    <property type="entry name" value="AA_TRANSFER_CLASS_1"/>
    <property type="match status" value="1"/>
</dbReference>
<evidence type="ECO:0000313" key="10">
    <source>
        <dbReference type="Proteomes" id="UP000014417"/>
    </source>
</evidence>
<organism evidence="9 10">
    <name type="scientific">Propionimicrobium lymphophilum ACS-093-V-SCH5</name>
    <dbReference type="NCBI Taxonomy" id="883161"/>
    <lineage>
        <taxon>Bacteria</taxon>
        <taxon>Bacillati</taxon>
        <taxon>Actinomycetota</taxon>
        <taxon>Actinomycetes</taxon>
        <taxon>Propionibacteriales</taxon>
        <taxon>Propionibacteriaceae</taxon>
        <taxon>Propionimicrobium</taxon>
    </lineage>
</organism>
<name>S2VZ83_9ACTN</name>
<dbReference type="FunFam" id="3.40.640.10:FF:000015">
    <property type="entry name" value="Aspartate aminotransferase"/>
    <property type="match status" value="1"/>
</dbReference>
<dbReference type="OrthoDB" id="9766445at2"/>
<dbReference type="InterPro" id="IPR004838">
    <property type="entry name" value="NHTrfase_class1_PyrdxlP-BS"/>
</dbReference>
<comment type="cofactor">
    <cofactor evidence="1 7">
        <name>pyridoxal 5'-phosphate</name>
        <dbReference type="ChEBI" id="CHEBI:597326"/>
    </cofactor>
</comment>
<gene>
    <name evidence="9" type="ORF">HMPREF9306_01140</name>
</gene>
<dbReference type="PANTHER" id="PTHR11879:SF37">
    <property type="entry name" value="AROMATIC-AMINO-ACID AMINOTRANSFERASE"/>
    <property type="match status" value="1"/>
</dbReference>
<keyword evidence="5 7" id="KW-0808">Transferase</keyword>
<dbReference type="InterPro" id="IPR015421">
    <property type="entry name" value="PyrdxlP-dep_Trfase_major"/>
</dbReference>
<keyword evidence="4 7" id="KW-0032">Aminotransferase</keyword>
<dbReference type="Gene3D" id="3.40.640.10">
    <property type="entry name" value="Type I PLP-dependent aspartate aminotransferase-like (Major domain)"/>
    <property type="match status" value="1"/>
</dbReference>
<dbReference type="PRINTS" id="PR00799">
    <property type="entry name" value="TRANSAMINASE"/>
</dbReference>
<dbReference type="Pfam" id="PF00155">
    <property type="entry name" value="Aminotran_1_2"/>
    <property type="match status" value="1"/>
</dbReference>
<dbReference type="InterPro" id="IPR000796">
    <property type="entry name" value="Asp_trans"/>
</dbReference>
<dbReference type="CDD" id="cd00609">
    <property type="entry name" value="AAT_like"/>
    <property type="match status" value="1"/>
</dbReference>
<evidence type="ECO:0000256" key="4">
    <source>
        <dbReference type="ARBA" id="ARBA00022576"/>
    </source>
</evidence>
<dbReference type="InterPro" id="IPR015422">
    <property type="entry name" value="PyrdxlP-dep_Trfase_small"/>
</dbReference>
<dbReference type="RefSeq" id="WP_016455973.1">
    <property type="nucleotide sequence ID" value="NZ_KE150269.1"/>
</dbReference>
<dbReference type="PATRIC" id="fig|883161.3.peg.1133"/>
<dbReference type="GO" id="GO:0030170">
    <property type="term" value="F:pyridoxal phosphate binding"/>
    <property type="evidence" value="ECO:0007669"/>
    <property type="project" value="InterPro"/>
</dbReference>
<dbReference type="GO" id="GO:0042802">
    <property type="term" value="F:identical protein binding"/>
    <property type="evidence" value="ECO:0007669"/>
    <property type="project" value="TreeGrafter"/>
</dbReference>
<keyword evidence="10" id="KW-1185">Reference proteome</keyword>
<dbReference type="STRING" id="883161.HMPREF9306_01140"/>
<dbReference type="NCBIfam" id="NF006719">
    <property type="entry name" value="PRK09257.1"/>
    <property type="match status" value="1"/>
</dbReference>
<dbReference type="SUPFAM" id="SSF53383">
    <property type="entry name" value="PLP-dependent transferases"/>
    <property type="match status" value="1"/>
</dbReference>
<evidence type="ECO:0000313" key="9">
    <source>
        <dbReference type="EMBL" id="EPD32833.1"/>
    </source>
</evidence>
<reference evidence="9 10" key="1">
    <citation type="submission" date="2013-04" db="EMBL/GenBank/DDBJ databases">
        <title>The Genome Sequence of Propionimicrobium lymphophilum ACS-093-V-SCH5.</title>
        <authorList>
            <consortium name="The Broad Institute Genomics Platform"/>
            <person name="Earl A."/>
            <person name="Ward D."/>
            <person name="Feldgarden M."/>
            <person name="Gevers D."/>
            <person name="Saerens B."/>
            <person name="Vaneechoutte M."/>
            <person name="Walker B."/>
            <person name="Young S."/>
            <person name="Zeng Q."/>
            <person name="Gargeya S."/>
            <person name="Fitzgerald M."/>
            <person name="Haas B."/>
            <person name="Abouelleil A."/>
            <person name="Allen A.W."/>
            <person name="Alvarado L."/>
            <person name="Arachchi H.M."/>
            <person name="Berlin A.M."/>
            <person name="Chapman S.B."/>
            <person name="Gainer-Dewar J."/>
            <person name="Goldberg J."/>
            <person name="Griggs A."/>
            <person name="Gujja S."/>
            <person name="Hansen M."/>
            <person name="Howarth C."/>
            <person name="Imamovic A."/>
            <person name="Ireland A."/>
            <person name="Larimer J."/>
            <person name="McCowan C."/>
            <person name="Murphy C."/>
            <person name="Pearson M."/>
            <person name="Poon T.W."/>
            <person name="Priest M."/>
            <person name="Roberts A."/>
            <person name="Saif S."/>
            <person name="Shea T."/>
            <person name="Sisk P."/>
            <person name="Sykes S."/>
            <person name="Wortman J."/>
            <person name="Nusbaum C."/>
            <person name="Birren B."/>
        </authorList>
    </citation>
    <scope>NUCLEOTIDE SEQUENCE [LARGE SCALE GENOMIC DNA]</scope>
    <source>
        <strain evidence="9 10">ACS-093-V-SCH5</strain>
    </source>
</reference>
<dbReference type="GO" id="GO:0005829">
    <property type="term" value="C:cytosol"/>
    <property type="evidence" value="ECO:0007669"/>
    <property type="project" value="TreeGrafter"/>
</dbReference>